<dbReference type="RefSeq" id="WP_169656441.1">
    <property type="nucleotide sequence ID" value="NZ_JABANE010000019.1"/>
</dbReference>
<proteinExistence type="predicted"/>
<evidence type="ECO:0000313" key="2">
    <source>
        <dbReference type="EMBL" id="NME68129.1"/>
    </source>
</evidence>
<sequence length="146" mass="16716">MKLNWGWGVVIVFCVFGVTMIGLVIKMFTVPVNMVSKDYYAEEQRYEETMKKKENTEKLSAAPVLTLNREKGAVEIILPAEIKNAEGNIRFFRPSDSRLDFNVKLDLNAENIQHIDASRIVKGRWILQVNFSDSGVDYLFEKALVI</sequence>
<dbReference type="EMBL" id="JABANE010000019">
    <property type="protein sequence ID" value="NME68129.1"/>
    <property type="molecule type" value="Genomic_DNA"/>
</dbReference>
<dbReference type="InterPro" id="IPR008620">
    <property type="entry name" value="FixH"/>
</dbReference>
<feature type="transmembrane region" description="Helical" evidence="1">
    <location>
        <begin position="6"/>
        <end position="25"/>
    </location>
</feature>
<name>A0A7X9P3N6_9BACT</name>
<gene>
    <name evidence="2" type="ORF">HHU12_09165</name>
</gene>
<dbReference type="AlphaFoldDB" id="A0A7X9P3N6"/>
<dbReference type="Pfam" id="PF05751">
    <property type="entry name" value="FixH"/>
    <property type="match status" value="1"/>
</dbReference>
<keyword evidence="1" id="KW-1133">Transmembrane helix</keyword>
<organism evidence="2 3">
    <name type="scientific">Flammeovirga aprica JL-4</name>
    <dbReference type="NCBI Taxonomy" id="694437"/>
    <lineage>
        <taxon>Bacteria</taxon>
        <taxon>Pseudomonadati</taxon>
        <taxon>Bacteroidota</taxon>
        <taxon>Cytophagia</taxon>
        <taxon>Cytophagales</taxon>
        <taxon>Flammeovirgaceae</taxon>
        <taxon>Flammeovirga</taxon>
    </lineage>
</organism>
<dbReference type="Proteomes" id="UP000576082">
    <property type="component" value="Unassembled WGS sequence"/>
</dbReference>
<evidence type="ECO:0000313" key="3">
    <source>
        <dbReference type="Proteomes" id="UP000576082"/>
    </source>
</evidence>
<keyword evidence="3" id="KW-1185">Reference proteome</keyword>
<accession>A0A7X9P3N6</accession>
<keyword evidence="1" id="KW-0812">Transmembrane</keyword>
<evidence type="ECO:0008006" key="4">
    <source>
        <dbReference type="Google" id="ProtNLM"/>
    </source>
</evidence>
<reference evidence="2 3" key="1">
    <citation type="submission" date="2020-04" db="EMBL/GenBank/DDBJ databases">
        <title>Flammeovirga sp. SR4, a novel species isolated from seawater.</title>
        <authorList>
            <person name="Wang X."/>
        </authorList>
    </citation>
    <scope>NUCLEOTIDE SEQUENCE [LARGE SCALE GENOMIC DNA]</scope>
    <source>
        <strain evidence="2 3">ATCC 23126</strain>
    </source>
</reference>
<keyword evidence="1" id="KW-0472">Membrane</keyword>
<protein>
    <recommendedName>
        <fullName evidence="4">Nitrogen fixation protein FixH</fullName>
    </recommendedName>
</protein>
<comment type="caution">
    <text evidence="2">The sequence shown here is derived from an EMBL/GenBank/DDBJ whole genome shotgun (WGS) entry which is preliminary data.</text>
</comment>
<evidence type="ECO:0000256" key="1">
    <source>
        <dbReference type="SAM" id="Phobius"/>
    </source>
</evidence>